<dbReference type="RefSeq" id="WP_301245092.1">
    <property type="nucleotide sequence ID" value="NZ_JAROCD010000002.1"/>
</dbReference>
<organism evidence="2 3">
    <name type="scientific">Paenibacillus vandeheii</name>
    <dbReference type="NCBI Taxonomy" id="3035917"/>
    <lineage>
        <taxon>Bacteria</taxon>
        <taxon>Bacillati</taxon>
        <taxon>Bacillota</taxon>
        <taxon>Bacilli</taxon>
        <taxon>Bacillales</taxon>
        <taxon>Paenibacillaceae</taxon>
        <taxon>Paenibacillus</taxon>
    </lineage>
</organism>
<proteinExistence type="predicted"/>
<keyword evidence="1" id="KW-1133">Transmembrane helix</keyword>
<feature type="transmembrane region" description="Helical" evidence="1">
    <location>
        <begin position="93"/>
        <end position="109"/>
    </location>
</feature>
<keyword evidence="1" id="KW-0812">Transmembrane</keyword>
<protein>
    <submittedName>
        <fullName evidence="2">Uncharacterized protein</fullName>
    </submittedName>
</protein>
<keyword evidence="1" id="KW-0472">Membrane</keyword>
<feature type="transmembrane region" description="Helical" evidence="1">
    <location>
        <begin position="67"/>
        <end position="87"/>
    </location>
</feature>
<gene>
    <name evidence="2" type="ORF">P5G61_05215</name>
</gene>
<feature type="transmembrane region" description="Helical" evidence="1">
    <location>
        <begin position="38"/>
        <end position="55"/>
    </location>
</feature>
<name>A0ABT8J6H6_9BACL</name>
<comment type="caution">
    <text evidence="2">The sequence shown here is derived from an EMBL/GenBank/DDBJ whole genome shotgun (WGS) entry which is preliminary data.</text>
</comment>
<evidence type="ECO:0000313" key="2">
    <source>
        <dbReference type="EMBL" id="MDN4600615.1"/>
    </source>
</evidence>
<dbReference type="Proteomes" id="UP001174205">
    <property type="component" value="Unassembled WGS sequence"/>
</dbReference>
<reference evidence="2" key="1">
    <citation type="submission" date="2023-03" db="EMBL/GenBank/DDBJ databases">
        <title>MT1 and MT2 Draft Genomes of Novel Species.</title>
        <authorList>
            <person name="Venkateswaran K."/>
        </authorList>
    </citation>
    <scope>NUCLEOTIDE SEQUENCE</scope>
    <source>
        <strain evidence="2">F6_3S_P_1C</strain>
    </source>
</reference>
<accession>A0ABT8J6H6</accession>
<evidence type="ECO:0000256" key="1">
    <source>
        <dbReference type="SAM" id="Phobius"/>
    </source>
</evidence>
<evidence type="ECO:0000313" key="3">
    <source>
        <dbReference type="Proteomes" id="UP001174205"/>
    </source>
</evidence>
<sequence length="164" mass="19410">MKKMLFTLLFAFLIFVVFISSGVLLSFLFFNMNHFENLFLLLLIFLISFSMYLYLGLEFYSLRKHVPIIYGALEIVIAIFTIIIFIVGHNSQYNVSGFFIIYTTLYIVVRGMDNINKHYEQNKHDLLKKILDKELVFAKLFNKFIKVLDVQKNIKSQKRIEDNN</sequence>
<dbReference type="EMBL" id="JAROCD010000002">
    <property type="protein sequence ID" value="MDN4600615.1"/>
    <property type="molecule type" value="Genomic_DNA"/>
</dbReference>
<keyword evidence="3" id="KW-1185">Reference proteome</keyword>